<evidence type="ECO:0000256" key="8">
    <source>
        <dbReference type="ARBA" id="ARBA00023136"/>
    </source>
</evidence>
<feature type="transmembrane region" description="Helical" evidence="9">
    <location>
        <begin position="91"/>
        <end position="112"/>
    </location>
</feature>
<evidence type="ECO:0000256" key="1">
    <source>
        <dbReference type="ARBA" id="ARBA00004127"/>
    </source>
</evidence>
<comment type="subcellular location">
    <subcellularLocation>
        <location evidence="1">Endomembrane system</location>
        <topology evidence="1">Multi-pass membrane protein</topology>
    </subcellularLocation>
</comment>
<evidence type="ECO:0000313" key="12">
    <source>
        <dbReference type="Proteomes" id="UP001497497"/>
    </source>
</evidence>
<evidence type="ECO:0000259" key="10">
    <source>
        <dbReference type="PROSITE" id="PS50929"/>
    </source>
</evidence>
<dbReference type="GO" id="GO:0012505">
    <property type="term" value="C:endomembrane system"/>
    <property type="evidence" value="ECO:0007669"/>
    <property type="project" value="UniProtKB-SubCell"/>
</dbReference>
<dbReference type="GO" id="GO:0016887">
    <property type="term" value="F:ATP hydrolysis activity"/>
    <property type="evidence" value="ECO:0007669"/>
    <property type="project" value="InterPro"/>
</dbReference>
<dbReference type="Proteomes" id="UP001497497">
    <property type="component" value="Unassembled WGS sequence"/>
</dbReference>
<evidence type="ECO:0000256" key="2">
    <source>
        <dbReference type="ARBA" id="ARBA00022448"/>
    </source>
</evidence>
<keyword evidence="4" id="KW-0677">Repeat</keyword>
<dbReference type="GO" id="GO:0005524">
    <property type="term" value="F:ATP binding"/>
    <property type="evidence" value="ECO:0007669"/>
    <property type="project" value="UniProtKB-KW"/>
</dbReference>
<dbReference type="FunFam" id="3.40.50.300:FF:001958">
    <property type="entry name" value="ATP binding cassette subfamily C member 11"/>
    <property type="match status" value="1"/>
</dbReference>
<evidence type="ECO:0000256" key="3">
    <source>
        <dbReference type="ARBA" id="ARBA00022692"/>
    </source>
</evidence>
<comment type="caution">
    <text evidence="11">The sequence shown here is derived from an EMBL/GenBank/DDBJ whole genome shotgun (WGS) entry which is preliminary data.</text>
</comment>
<keyword evidence="7 9" id="KW-1133">Transmembrane helix</keyword>
<feature type="non-terminal residue" evidence="11">
    <location>
        <position position="329"/>
    </location>
</feature>
<sequence>SYGTPIFLSIAVPLCIVYIVIQVSYIPTSRQLRRLDSTTRSPILAHFSETLTGASSIRAYGVQESFIQVTKSRVDNNFKFYFASIGANTWLVFRLQFLGNLVILAAALFAVASSNIEAGMVGLSVTYAVQMTGAFEYLVTLMSDVETNIVSVERVKEYTHTTREAEWILTNHRPPSEWPQQGSVQFDSYQTRYRPGLELVLKDVSCQIQGGEKIGIVGRTGAGKSSMTVALFRLIEAAGGKIIIDGEEIASMGLHDLRSKLTILPQEPVVFSGALRTNLDPFDKCSDDQIWDALEHAHIKTFVESLPQGLSYECGEGGSNLRLLQHEIF</sequence>
<dbReference type="Pfam" id="PF00005">
    <property type="entry name" value="ABC_tran"/>
    <property type="match status" value="1"/>
</dbReference>
<dbReference type="InterPro" id="IPR011527">
    <property type="entry name" value="ABC1_TM_dom"/>
</dbReference>
<dbReference type="PROSITE" id="PS50929">
    <property type="entry name" value="ABC_TM1F"/>
    <property type="match status" value="1"/>
</dbReference>
<evidence type="ECO:0000256" key="9">
    <source>
        <dbReference type="SAM" id="Phobius"/>
    </source>
</evidence>
<evidence type="ECO:0000313" key="11">
    <source>
        <dbReference type="EMBL" id="CAL1548852.1"/>
    </source>
</evidence>
<reference evidence="11 12" key="1">
    <citation type="submission" date="2024-04" db="EMBL/GenBank/DDBJ databases">
        <authorList>
            <consortium name="Genoscope - CEA"/>
            <person name="William W."/>
        </authorList>
    </citation>
    <scope>NUCLEOTIDE SEQUENCE [LARGE SCALE GENOMIC DNA]</scope>
</reference>
<feature type="domain" description="ABC transmembrane type-1" evidence="10">
    <location>
        <begin position="1"/>
        <end position="147"/>
    </location>
</feature>
<keyword evidence="5" id="KW-0547">Nucleotide-binding</keyword>
<keyword evidence="12" id="KW-1185">Reference proteome</keyword>
<keyword evidence="6" id="KW-0067">ATP-binding</keyword>
<protein>
    <recommendedName>
        <fullName evidence="10">ABC transmembrane type-1 domain-containing protein</fullName>
    </recommendedName>
</protein>
<dbReference type="SUPFAM" id="SSF90123">
    <property type="entry name" value="ABC transporter transmembrane region"/>
    <property type="match status" value="1"/>
</dbReference>
<dbReference type="PANTHER" id="PTHR24223">
    <property type="entry name" value="ATP-BINDING CASSETTE SUB-FAMILY C"/>
    <property type="match status" value="1"/>
</dbReference>
<dbReference type="GO" id="GO:0016020">
    <property type="term" value="C:membrane"/>
    <property type="evidence" value="ECO:0007669"/>
    <property type="project" value="InterPro"/>
</dbReference>
<dbReference type="PANTHER" id="PTHR24223:SF443">
    <property type="entry name" value="MULTIDRUG-RESISTANCE LIKE PROTEIN 1, ISOFORM I"/>
    <property type="match status" value="1"/>
</dbReference>
<accession>A0AAV2INY5</accession>
<proteinExistence type="predicted"/>
<dbReference type="AlphaFoldDB" id="A0AAV2INY5"/>
<keyword evidence="2" id="KW-0813">Transport</keyword>
<dbReference type="InterPro" id="IPR003439">
    <property type="entry name" value="ABC_transporter-like_ATP-bd"/>
</dbReference>
<dbReference type="SUPFAM" id="SSF52540">
    <property type="entry name" value="P-loop containing nucleoside triphosphate hydrolases"/>
    <property type="match status" value="1"/>
</dbReference>
<feature type="transmembrane region" description="Helical" evidence="9">
    <location>
        <begin position="6"/>
        <end position="26"/>
    </location>
</feature>
<evidence type="ECO:0000256" key="7">
    <source>
        <dbReference type="ARBA" id="ARBA00022989"/>
    </source>
</evidence>
<dbReference type="Gene3D" id="3.40.50.300">
    <property type="entry name" value="P-loop containing nucleotide triphosphate hydrolases"/>
    <property type="match status" value="1"/>
</dbReference>
<gene>
    <name evidence="11" type="ORF">GSLYS_00022169001</name>
</gene>
<dbReference type="InterPro" id="IPR036640">
    <property type="entry name" value="ABC1_TM_sf"/>
</dbReference>
<evidence type="ECO:0000256" key="4">
    <source>
        <dbReference type="ARBA" id="ARBA00022737"/>
    </source>
</evidence>
<dbReference type="Pfam" id="PF00664">
    <property type="entry name" value="ABC_membrane"/>
    <property type="match status" value="1"/>
</dbReference>
<evidence type="ECO:0000256" key="5">
    <source>
        <dbReference type="ARBA" id="ARBA00022741"/>
    </source>
</evidence>
<dbReference type="GO" id="GO:0140359">
    <property type="term" value="F:ABC-type transporter activity"/>
    <property type="evidence" value="ECO:0007669"/>
    <property type="project" value="InterPro"/>
</dbReference>
<dbReference type="Gene3D" id="1.20.1560.10">
    <property type="entry name" value="ABC transporter type 1, transmembrane domain"/>
    <property type="match status" value="1"/>
</dbReference>
<evidence type="ECO:0000256" key="6">
    <source>
        <dbReference type="ARBA" id="ARBA00022840"/>
    </source>
</evidence>
<dbReference type="InterPro" id="IPR050173">
    <property type="entry name" value="ABC_transporter_C-like"/>
</dbReference>
<dbReference type="InterPro" id="IPR027417">
    <property type="entry name" value="P-loop_NTPase"/>
</dbReference>
<name>A0AAV2INY5_LYMST</name>
<keyword evidence="3 9" id="KW-0812">Transmembrane</keyword>
<feature type="non-terminal residue" evidence="11">
    <location>
        <position position="1"/>
    </location>
</feature>
<keyword evidence="8 9" id="KW-0472">Membrane</keyword>
<dbReference type="EMBL" id="CAXITT010001917">
    <property type="protein sequence ID" value="CAL1548852.1"/>
    <property type="molecule type" value="Genomic_DNA"/>
</dbReference>
<organism evidence="11 12">
    <name type="scientific">Lymnaea stagnalis</name>
    <name type="common">Great pond snail</name>
    <name type="synonym">Helix stagnalis</name>
    <dbReference type="NCBI Taxonomy" id="6523"/>
    <lineage>
        <taxon>Eukaryota</taxon>
        <taxon>Metazoa</taxon>
        <taxon>Spiralia</taxon>
        <taxon>Lophotrochozoa</taxon>
        <taxon>Mollusca</taxon>
        <taxon>Gastropoda</taxon>
        <taxon>Heterobranchia</taxon>
        <taxon>Euthyneura</taxon>
        <taxon>Panpulmonata</taxon>
        <taxon>Hygrophila</taxon>
        <taxon>Lymnaeoidea</taxon>
        <taxon>Lymnaeidae</taxon>
        <taxon>Lymnaea</taxon>
    </lineage>
</organism>